<name>A0AAD5M7I6_PARTN</name>
<dbReference type="EMBL" id="JAHQIW010001456">
    <property type="protein sequence ID" value="KAJ1352580.1"/>
    <property type="molecule type" value="Genomic_DNA"/>
</dbReference>
<gene>
    <name evidence="1" type="primary">NPAX-2</name>
    <name evidence="1" type="ORF">KIN20_008966</name>
</gene>
<dbReference type="AlphaFoldDB" id="A0AAD5M7I6"/>
<dbReference type="InterPro" id="IPR036388">
    <property type="entry name" value="WH-like_DNA-bd_sf"/>
</dbReference>
<dbReference type="Proteomes" id="UP001196413">
    <property type="component" value="Unassembled WGS sequence"/>
</dbReference>
<evidence type="ECO:0000313" key="1">
    <source>
        <dbReference type="EMBL" id="KAJ1352580.1"/>
    </source>
</evidence>
<protein>
    <submittedName>
        <fullName evidence="1">PAX</fullName>
    </submittedName>
</protein>
<dbReference type="Gene3D" id="1.10.10.10">
    <property type="entry name" value="Winged helix-like DNA-binding domain superfamily/Winged helix DNA-binding domain"/>
    <property type="match status" value="1"/>
</dbReference>
<sequence length="106" mass="11732">MEGSQCFKAQPSGICISLPPVESSISSRKLLENKEVYLAICDKNENLSHGTIEEGRNQLGRTYSPGLPLSMCEREEIVKLFQKLKTGSLVGLKQMRMTEMVSLLVG</sequence>
<evidence type="ECO:0000313" key="2">
    <source>
        <dbReference type="Proteomes" id="UP001196413"/>
    </source>
</evidence>
<proteinExistence type="predicted"/>
<keyword evidence="2" id="KW-1185">Reference proteome</keyword>
<comment type="caution">
    <text evidence="1">The sequence shown here is derived from an EMBL/GenBank/DDBJ whole genome shotgun (WGS) entry which is preliminary data.</text>
</comment>
<organism evidence="1 2">
    <name type="scientific">Parelaphostrongylus tenuis</name>
    <name type="common">Meningeal worm</name>
    <dbReference type="NCBI Taxonomy" id="148309"/>
    <lineage>
        <taxon>Eukaryota</taxon>
        <taxon>Metazoa</taxon>
        <taxon>Ecdysozoa</taxon>
        <taxon>Nematoda</taxon>
        <taxon>Chromadorea</taxon>
        <taxon>Rhabditida</taxon>
        <taxon>Rhabditina</taxon>
        <taxon>Rhabditomorpha</taxon>
        <taxon>Strongyloidea</taxon>
        <taxon>Metastrongylidae</taxon>
        <taxon>Parelaphostrongylus</taxon>
    </lineage>
</organism>
<reference evidence="1" key="1">
    <citation type="submission" date="2021-06" db="EMBL/GenBank/DDBJ databases">
        <title>Parelaphostrongylus tenuis whole genome reference sequence.</title>
        <authorList>
            <person name="Garwood T.J."/>
            <person name="Larsen P.A."/>
            <person name="Fountain-Jones N.M."/>
            <person name="Garbe J.R."/>
            <person name="Macchietto M.G."/>
            <person name="Kania S.A."/>
            <person name="Gerhold R.W."/>
            <person name="Richards J.E."/>
            <person name="Wolf T.M."/>
        </authorList>
    </citation>
    <scope>NUCLEOTIDE SEQUENCE</scope>
    <source>
        <strain evidence="1">MNPRO001-30</strain>
        <tissue evidence="1">Meninges</tissue>
    </source>
</reference>
<accession>A0AAD5M7I6</accession>